<name>A0AA37TRV4_9HYPH</name>
<protein>
    <recommendedName>
        <fullName evidence="4">Helix-turn-helix domain-containing protein</fullName>
    </recommendedName>
</protein>
<dbReference type="EMBL" id="BSPL01000059">
    <property type="protein sequence ID" value="GLS74656.1"/>
    <property type="molecule type" value="Genomic_DNA"/>
</dbReference>
<comment type="caution">
    <text evidence="2">The sequence shown here is derived from an EMBL/GenBank/DDBJ whole genome shotgun (WGS) entry which is preliminary data.</text>
</comment>
<feature type="compositionally biased region" description="Polar residues" evidence="1">
    <location>
        <begin position="60"/>
        <end position="70"/>
    </location>
</feature>
<feature type="region of interest" description="Disordered" evidence="1">
    <location>
        <begin position="48"/>
        <end position="79"/>
    </location>
</feature>
<evidence type="ECO:0000313" key="2">
    <source>
        <dbReference type="EMBL" id="GLS74656.1"/>
    </source>
</evidence>
<dbReference type="AlphaFoldDB" id="A0AA37TRV4"/>
<accession>A0AA37TRV4</accession>
<gene>
    <name evidence="2" type="ORF">GCM10007890_66740</name>
</gene>
<dbReference type="RefSeq" id="WP_238200108.1">
    <property type="nucleotide sequence ID" value="NZ_BPQZ01000061.1"/>
</dbReference>
<evidence type="ECO:0000313" key="3">
    <source>
        <dbReference type="Proteomes" id="UP001157440"/>
    </source>
</evidence>
<keyword evidence="3" id="KW-1185">Reference proteome</keyword>
<sequence length="274" mass="29159">MFADELRCAIEAADRITLPSVTALLWRAYGEGKVTEAEAEALSGLIEGRTLSGSRPRAGQSPNPTGTSDGEGTAEPRTLVQVARRTVGSRPRTDASMERRRRWAASGRLPPGLAARFTLAEQAVLSLVAAETVRRKDCRLSVPNLAAVAGVAETTVRNAIREARKLGLVTVEERQITGFRNDTNIVRIISPEWTAWLRLVRTRDPLSKLGSPAPAAAAQGGGCKSANRTPTEVLILSESGETTPKKGCRGAAGDLDESGLVRIRAGGRGGRAMR</sequence>
<organism evidence="2 3">
    <name type="scientific">Methylobacterium tardum</name>
    <dbReference type="NCBI Taxonomy" id="374432"/>
    <lineage>
        <taxon>Bacteria</taxon>
        <taxon>Pseudomonadati</taxon>
        <taxon>Pseudomonadota</taxon>
        <taxon>Alphaproteobacteria</taxon>
        <taxon>Hyphomicrobiales</taxon>
        <taxon>Methylobacteriaceae</taxon>
        <taxon>Methylobacterium</taxon>
    </lineage>
</organism>
<evidence type="ECO:0000256" key="1">
    <source>
        <dbReference type="SAM" id="MobiDB-lite"/>
    </source>
</evidence>
<proteinExistence type="predicted"/>
<dbReference type="Proteomes" id="UP001157440">
    <property type="component" value="Unassembled WGS sequence"/>
</dbReference>
<reference evidence="3" key="1">
    <citation type="journal article" date="2019" name="Int. J. Syst. Evol. Microbiol.">
        <title>The Global Catalogue of Microorganisms (GCM) 10K type strain sequencing project: providing services to taxonomists for standard genome sequencing and annotation.</title>
        <authorList>
            <consortium name="The Broad Institute Genomics Platform"/>
            <consortium name="The Broad Institute Genome Sequencing Center for Infectious Disease"/>
            <person name="Wu L."/>
            <person name="Ma J."/>
        </authorList>
    </citation>
    <scope>NUCLEOTIDE SEQUENCE [LARGE SCALE GENOMIC DNA]</scope>
    <source>
        <strain evidence="3">NBRC 103632</strain>
    </source>
</reference>
<evidence type="ECO:0008006" key="4">
    <source>
        <dbReference type="Google" id="ProtNLM"/>
    </source>
</evidence>